<protein>
    <submittedName>
        <fullName evidence="1">Uncharacterized protein</fullName>
    </submittedName>
</protein>
<reference evidence="1 2" key="1">
    <citation type="submission" date="2020-09" db="EMBL/GenBank/DDBJ databases">
        <title>De no assembly of potato wild relative species, Solanum commersonii.</title>
        <authorList>
            <person name="Cho K."/>
        </authorList>
    </citation>
    <scope>NUCLEOTIDE SEQUENCE [LARGE SCALE GENOMIC DNA]</scope>
    <source>
        <strain evidence="1">LZ3.2</strain>
        <tissue evidence="1">Leaf</tissue>
    </source>
</reference>
<organism evidence="1 2">
    <name type="scientific">Solanum commersonii</name>
    <name type="common">Commerson's wild potato</name>
    <name type="synonym">Commerson's nightshade</name>
    <dbReference type="NCBI Taxonomy" id="4109"/>
    <lineage>
        <taxon>Eukaryota</taxon>
        <taxon>Viridiplantae</taxon>
        <taxon>Streptophyta</taxon>
        <taxon>Embryophyta</taxon>
        <taxon>Tracheophyta</taxon>
        <taxon>Spermatophyta</taxon>
        <taxon>Magnoliopsida</taxon>
        <taxon>eudicotyledons</taxon>
        <taxon>Gunneridae</taxon>
        <taxon>Pentapetalae</taxon>
        <taxon>asterids</taxon>
        <taxon>lamiids</taxon>
        <taxon>Solanales</taxon>
        <taxon>Solanaceae</taxon>
        <taxon>Solanoideae</taxon>
        <taxon>Solaneae</taxon>
        <taxon>Solanum</taxon>
    </lineage>
</organism>
<dbReference type="Proteomes" id="UP000824120">
    <property type="component" value="Chromosome 2"/>
</dbReference>
<keyword evidence="2" id="KW-1185">Reference proteome</keyword>
<name>A0A9J6AI10_SOLCO</name>
<dbReference type="AlphaFoldDB" id="A0A9J6AI10"/>
<sequence>MMLSYWRIAHSFGSPFGRCSRTTWTELHNPSISPFEDA</sequence>
<evidence type="ECO:0000313" key="2">
    <source>
        <dbReference type="Proteomes" id="UP000824120"/>
    </source>
</evidence>
<proteinExistence type="predicted"/>
<gene>
    <name evidence="1" type="ORF">H5410_008873</name>
</gene>
<accession>A0A9J6AI10</accession>
<dbReference type="EMBL" id="JACXVP010000002">
    <property type="protein sequence ID" value="KAG5623655.1"/>
    <property type="molecule type" value="Genomic_DNA"/>
</dbReference>
<evidence type="ECO:0000313" key="1">
    <source>
        <dbReference type="EMBL" id="KAG5623655.1"/>
    </source>
</evidence>
<comment type="caution">
    <text evidence="1">The sequence shown here is derived from an EMBL/GenBank/DDBJ whole genome shotgun (WGS) entry which is preliminary data.</text>
</comment>